<reference evidence="2" key="1">
    <citation type="submission" date="2020-11" db="EMBL/GenBank/DDBJ databases">
        <authorList>
            <consortium name="DOE Joint Genome Institute"/>
            <person name="Ahrendt S."/>
            <person name="Riley R."/>
            <person name="Andreopoulos W."/>
            <person name="Labutti K."/>
            <person name="Pangilinan J."/>
            <person name="Ruiz-Duenas F.J."/>
            <person name="Barrasa J.M."/>
            <person name="Sanchez-Garcia M."/>
            <person name="Camarero S."/>
            <person name="Miyauchi S."/>
            <person name="Serrano A."/>
            <person name="Linde D."/>
            <person name="Babiker R."/>
            <person name="Drula E."/>
            <person name="Ayuso-Fernandez I."/>
            <person name="Pacheco R."/>
            <person name="Padilla G."/>
            <person name="Ferreira P."/>
            <person name="Barriuso J."/>
            <person name="Kellner H."/>
            <person name="Castanera R."/>
            <person name="Alfaro M."/>
            <person name="Ramirez L."/>
            <person name="Pisabarro A.G."/>
            <person name="Kuo A."/>
            <person name="Tritt A."/>
            <person name="Lipzen A."/>
            <person name="He G."/>
            <person name="Yan M."/>
            <person name="Ng V."/>
            <person name="Cullen D."/>
            <person name="Martin F."/>
            <person name="Rosso M.-N."/>
            <person name="Henrissat B."/>
            <person name="Hibbett D."/>
            <person name="Martinez A.T."/>
            <person name="Grigoriev I.V."/>
        </authorList>
    </citation>
    <scope>NUCLEOTIDE SEQUENCE</scope>
    <source>
        <strain evidence="2">CBS 506.95</strain>
    </source>
</reference>
<feature type="region of interest" description="Disordered" evidence="1">
    <location>
        <begin position="130"/>
        <end position="149"/>
    </location>
</feature>
<proteinExistence type="predicted"/>
<organism evidence="2 3">
    <name type="scientific">Crepidotus variabilis</name>
    <dbReference type="NCBI Taxonomy" id="179855"/>
    <lineage>
        <taxon>Eukaryota</taxon>
        <taxon>Fungi</taxon>
        <taxon>Dikarya</taxon>
        <taxon>Basidiomycota</taxon>
        <taxon>Agaricomycotina</taxon>
        <taxon>Agaricomycetes</taxon>
        <taxon>Agaricomycetidae</taxon>
        <taxon>Agaricales</taxon>
        <taxon>Agaricineae</taxon>
        <taxon>Crepidotaceae</taxon>
        <taxon>Crepidotus</taxon>
    </lineage>
</organism>
<dbReference type="Pfam" id="PF18759">
    <property type="entry name" value="Plavaka"/>
    <property type="match status" value="1"/>
</dbReference>
<accession>A0A9P6E571</accession>
<name>A0A9P6E571_9AGAR</name>
<keyword evidence="3" id="KW-1185">Reference proteome</keyword>
<dbReference type="AlphaFoldDB" id="A0A9P6E571"/>
<evidence type="ECO:0000313" key="3">
    <source>
        <dbReference type="Proteomes" id="UP000807306"/>
    </source>
</evidence>
<dbReference type="OrthoDB" id="3232986at2759"/>
<evidence type="ECO:0000313" key="2">
    <source>
        <dbReference type="EMBL" id="KAF9522705.1"/>
    </source>
</evidence>
<dbReference type="InterPro" id="IPR041078">
    <property type="entry name" value="Plavaka"/>
</dbReference>
<dbReference type="EMBL" id="MU157936">
    <property type="protein sequence ID" value="KAF9522705.1"/>
    <property type="molecule type" value="Genomic_DNA"/>
</dbReference>
<evidence type="ECO:0000256" key="1">
    <source>
        <dbReference type="SAM" id="MobiDB-lite"/>
    </source>
</evidence>
<dbReference type="Proteomes" id="UP000807306">
    <property type="component" value="Unassembled WGS sequence"/>
</dbReference>
<sequence length="187" mass="21230">MDVDSLPLDTGIENEHLEHEHLEPLIPQTTTESPFYRINFPSCSDISSVKGQAPTFMELFNQDEHAQKRVKNPYYPYASQKEWELVRFLLTCGLSVAAINEFLGLDIEIGLSFRTAKDLRSHAEILPAGPRWTSKPMSTTTPTKKPTTLYHRNPLECMESLMRSPLLGDNISFGPYQLFASAARLMR</sequence>
<comment type="caution">
    <text evidence="2">The sequence shown here is derived from an EMBL/GenBank/DDBJ whole genome shotgun (WGS) entry which is preliminary data.</text>
</comment>
<feature type="compositionally biased region" description="Low complexity" evidence="1">
    <location>
        <begin position="133"/>
        <end position="148"/>
    </location>
</feature>
<gene>
    <name evidence="2" type="ORF">CPB83DRAFT_776670</name>
</gene>
<protein>
    <submittedName>
        <fullName evidence="2">Uncharacterized protein</fullName>
    </submittedName>
</protein>
<feature type="non-terminal residue" evidence="2">
    <location>
        <position position="187"/>
    </location>
</feature>